<dbReference type="RefSeq" id="XP_060277968.1">
    <property type="nucleotide sequence ID" value="XM_060425089.1"/>
</dbReference>
<dbReference type="Gene3D" id="4.10.240.10">
    <property type="entry name" value="Zn(2)-C6 fungal-type DNA-binding domain"/>
    <property type="match status" value="1"/>
</dbReference>
<sequence>MLRRSHKKSRGGCLQCKRRHVKCDEGRPVCLLCTMSGRDCSFVSQAPAENLSTLGNTSSHERSISPRDNHSHLGVDLPDVTPPTTAPPSHPEPPERQSINNYHQDPTLDDAVNLSHMELLIHMILDKGMFPPGGVTDYASTISLGLNIGLKSPYLLHQLLAFSARHLAFLHPDRSASYLHQAVTLQTRAVSLFNAAWTEVDQANCVAVLLFSSILGHHLLADTLAKRGGGLQAFMTHYMQCLEMHRGIYTVAKTAWPLLMESELEPILSWSAGFTSRLPRGNHCRRIRELVDGAEGLGEEGREACRRAIQYLQVGFDAMLGGEEEEEQGYRYEMIFSWTMLAPPEFTGLLAAKRPEALVLLGYYALLLHYGRSMWQVGDAGAYILGIIVEYLGPEWNHWLEYPRQRVADDLEPNTRISH</sequence>
<feature type="region of interest" description="Disordered" evidence="2">
    <location>
        <begin position="53"/>
        <end position="107"/>
    </location>
</feature>
<feature type="domain" description="Zn(2)-C6 fungal-type" evidence="3">
    <location>
        <begin position="12"/>
        <end position="42"/>
    </location>
</feature>
<dbReference type="Proteomes" id="UP001244011">
    <property type="component" value="Unassembled WGS sequence"/>
</dbReference>
<dbReference type="PROSITE" id="PS00463">
    <property type="entry name" value="ZN2_CY6_FUNGAL_1"/>
    <property type="match status" value="1"/>
</dbReference>
<keyword evidence="5" id="KW-1185">Reference proteome</keyword>
<dbReference type="PROSITE" id="PS50048">
    <property type="entry name" value="ZN2_CY6_FUNGAL_2"/>
    <property type="match status" value="1"/>
</dbReference>
<dbReference type="InterPro" id="IPR053157">
    <property type="entry name" value="Sterol_Uptake_Regulator"/>
</dbReference>
<dbReference type="SMART" id="SM00066">
    <property type="entry name" value="GAL4"/>
    <property type="match status" value="1"/>
</dbReference>
<keyword evidence="1" id="KW-0539">Nucleus</keyword>
<protein>
    <recommendedName>
        <fullName evidence="3">Zn(2)-C6 fungal-type domain-containing protein</fullName>
    </recommendedName>
</protein>
<reference evidence="4" key="1">
    <citation type="submission" date="2023-06" db="EMBL/GenBank/DDBJ databases">
        <title>Genome-scale phylogeny and comparative genomics of the fungal order Sordariales.</title>
        <authorList>
            <consortium name="Lawrence Berkeley National Laboratory"/>
            <person name="Hensen N."/>
            <person name="Bonometti L."/>
            <person name="Westerberg I."/>
            <person name="Brannstrom I.O."/>
            <person name="Guillou S."/>
            <person name="Cros-Aarteil S."/>
            <person name="Calhoun S."/>
            <person name="Haridas S."/>
            <person name="Kuo A."/>
            <person name="Mondo S."/>
            <person name="Pangilinan J."/>
            <person name="Riley R."/>
            <person name="Labutti K."/>
            <person name="Andreopoulos B."/>
            <person name="Lipzen A."/>
            <person name="Chen C."/>
            <person name="Yanf M."/>
            <person name="Daum C."/>
            <person name="Ng V."/>
            <person name="Clum A."/>
            <person name="Steindorff A."/>
            <person name="Ohm R."/>
            <person name="Martin F."/>
            <person name="Silar P."/>
            <person name="Natvig D."/>
            <person name="Lalanne C."/>
            <person name="Gautier V."/>
            <person name="Ament-Velasquez S.L."/>
            <person name="Kruys A."/>
            <person name="Hutchinson M.I."/>
            <person name="Powell A.J."/>
            <person name="Barry K."/>
            <person name="Miller A.N."/>
            <person name="Grigoriev I.V."/>
            <person name="Debuchy R."/>
            <person name="Gladieux P."/>
            <person name="Thoren M.H."/>
            <person name="Johannesson H."/>
        </authorList>
    </citation>
    <scope>NUCLEOTIDE SEQUENCE</scope>
    <source>
        <strain evidence="4">8032-3</strain>
    </source>
</reference>
<dbReference type="CDD" id="cd00067">
    <property type="entry name" value="GAL4"/>
    <property type="match status" value="1"/>
</dbReference>
<dbReference type="GO" id="GO:0001228">
    <property type="term" value="F:DNA-binding transcription activator activity, RNA polymerase II-specific"/>
    <property type="evidence" value="ECO:0007669"/>
    <property type="project" value="TreeGrafter"/>
</dbReference>
<dbReference type="InterPro" id="IPR001138">
    <property type="entry name" value="Zn2Cys6_DnaBD"/>
</dbReference>
<comment type="caution">
    <text evidence="4">The sequence shown here is derived from an EMBL/GenBank/DDBJ whole genome shotgun (WGS) entry which is preliminary data.</text>
</comment>
<accession>A0AAJ0BPE6</accession>
<feature type="compositionally biased region" description="Pro residues" evidence="2">
    <location>
        <begin position="80"/>
        <end position="91"/>
    </location>
</feature>
<evidence type="ECO:0000259" key="3">
    <source>
        <dbReference type="PROSITE" id="PS50048"/>
    </source>
</evidence>
<gene>
    <name evidence="4" type="ORF">QBC33DRAFT_462764</name>
</gene>
<organism evidence="4 5">
    <name type="scientific">Phialemonium atrogriseum</name>
    <dbReference type="NCBI Taxonomy" id="1093897"/>
    <lineage>
        <taxon>Eukaryota</taxon>
        <taxon>Fungi</taxon>
        <taxon>Dikarya</taxon>
        <taxon>Ascomycota</taxon>
        <taxon>Pezizomycotina</taxon>
        <taxon>Sordariomycetes</taxon>
        <taxon>Sordariomycetidae</taxon>
        <taxon>Cephalothecales</taxon>
        <taxon>Cephalothecaceae</taxon>
        <taxon>Phialemonium</taxon>
    </lineage>
</organism>
<dbReference type="AlphaFoldDB" id="A0AAJ0BPE6"/>
<dbReference type="GeneID" id="85308276"/>
<evidence type="ECO:0000313" key="4">
    <source>
        <dbReference type="EMBL" id="KAK1761755.1"/>
    </source>
</evidence>
<proteinExistence type="predicted"/>
<dbReference type="SUPFAM" id="SSF57701">
    <property type="entry name" value="Zn2/Cys6 DNA-binding domain"/>
    <property type="match status" value="1"/>
</dbReference>
<evidence type="ECO:0000256" key="1">
    <source>
        <dbReference type="ARBA" id="ARBA00023242"/>
    </source>
</evidence>
<dbReference type="PANTHER" id="PTHR47784:SF4">
    <property type="entry name" value="ZN(II)2CYS6 TRANSCRIPTION FACTOR (EUROFUNG)"/>
    <property type="match status" value="1"/>
</dbReference>
<dbReference type="EMBL" id="MU839052">
    <property type="protein sequence ID" value="KAK1761755.1"/>
    <property type="molecule type" value="Genomic_DNA"/>
</dbReference>
<dbReference type="PANTHER" id="PTHR47784">
    <property type="entry name" value="STEROL UPTAKE CONTROL PROTEIN 2"/>
    <property type="match status" value="1"/>
</dbReference>
<name>A0AAJ0BPE6_9PEZI</name>
<evidence type="ECO:0000313" key="5">
    <source>
        <dbReference type="Proteomes" id="UP001244011"/>
    </source>
</evidence>
<dbReference type="Pfam" id="PF00172">
    <property type="entry name" value="Zn_clus"/>
    <property type="match status" value="1"/>
</dbReference>
<feature type="compositionally biased region" description="Basic and acidic residues" evidence="2">
    <location>
        <begin position="59"/>
        <end position="73"/>
    </location>
</feature>
<dbReference type="GO" id="GO:0008270">
    <property type="term" value="F:zinc ion binding"/>
    <property type="evidence" value="ECO:0007669"/>
    <property type="project" value="InterPro"/>
</dbReference>
<evidence type="ECO:0000256" key="2">
    <source>
        <dbReference type="SAM" id="MobiDB-lite"/>
    </source>
</evidence>
<dbReference type="InterPro" id="IPR036864">
    <property type="entry name" value="Zn2-C6_fun-type_DNA-bd_sf"/>
</dbReference>